<sequence length="187" mass="20012">MIGLVVGASTTTAATVHAQIANVQRSAVADISRLTFGYLCDDTFVLRNDGEKPVEASLGVTKSGEQTPMSLAAHEQVQFTSTSKEDVELWIDGKLVAKAEKEKRACKDVQGNASVAVAPLEVSADADKGRRTYANYPYFDPWFYGAFAPWGMWGGGFGSFGYRPFYSGFVGVPIVVGGRSGGGGRRR</sequence>
<evidence type="ECO:0000313" key="2">
    <source>
        <dbReference type="Proteomes" id="UP000076404"/>
    </source>
</evidence>
<dbReference type="eggNOG" id="ENOG5030NUY">
    <property type="taxonomic scope" value="Bacteria"/>
</dbReference>
<reference evidence="1 2" key="2">
    <citation type="journal article" date="2016" name="Environ. Microbiol. Rep.">
        <title>Metagenomic evidence for the presence of phototrophic Gemmatimonadetes bacteria in diverse environments.</title>
        <authorList>
            <person name="Zeng Y."/>
            <person name="Baumbach J."/>
            <person name="Barbosa E.G."/>
            <person name="Azevedo V."/>
            <person name="Zhang C."/>
            <person name="Koblizek M."/>
        </authorList>
    </citation>
    <scope>NUCLEOTIDE SEQUENCE [LARGE SCALE GENOMIC DNA]</scope>
    <source>
        <strain evidence="1 2">AP64</strain>
    </source>
</reference>
<proteinExistence type="predicted"/>
<dbReference type="AlphaFoldDB" id="A0A143BN00"/>
<reference evidence="1 2" key="1">
    <citation type="journal article" date="2014" name="Proc. Natl. Acad. Sci. U.S.A.">
        <title>Functional type 2 photosynthetic reaction centers found in the rare bacterial phylum Gemmatimonadetes.</title>
        <authorList>
            <person name="Zeng Y."/>
            <person name="Feng F."/>
            <person name="Medova H."/>
            <person name="Dean J."/>
            <person name="Koblizek M."/>
        </authorList>
    </citation>
    <scope>NUCLEOTIDE SEQUENCE [LARGE SCALE GENOMIC DNA]</scope>
    <source>
        <strain evidence="1 2">AP64</strain>
    </source>
</reference>
<keyword evidence="2" id="KW-1185">Reference proteome</keyword>
<dbReference type="EMBL" id="CP011454">
    <property type="protein sequence ID" value="AMW05945.1"/>
    <property type="molecule type" value="Genomic_DNA"/>
</dbReference>
<dbReference type="KEGG" id="gph:GEMMAAP_16390"/>
<protein>
    <submittedName>
        <fullName evidence="1">Uncharacterized protein</fullName>
    </submittedName>
</protein>
<evidence type="ECO:0000313" key="1">
    <source>
        <dbReference type="EMBL" id="AMW05945.1"/>
    </source>
</evidence>
<dbReference type="Proteomes" id="UP000076404">
    <property type="component" value="Chromosome"/>
</dbReference>
<gene>
    <name evidence="1" type="ORF">GEMMAAP_16390</name>
</gene>
<organism evidence="1 2">
    <name type="scientific">Gemmatimonas phototrophica</name>
    <dbReference type="NCBI Taxonomy" id="1379270"/>
    <lineage>
        <taxon>Bacteria</taxon>
        <taxon>Pseudomonadati</taxon>
        <taxon>Gemmatimonadota</taxon>
        <taxon>Gemmatimonadia</taxon>
        <taxon>Gemmatimonadales</taxon>
        <taxon>Gemmatimonadaceae</taxon>
        <taxon>Gemmatimonas</taxon>
    </lineage>
</organism>
<name>A0A143BN00_9BACT</name>
<accession>A0A143BN00</accession>